<feature type="region of interest" description="Disordered" evidence="1">
    <location>
        <begin position="216"/>
        <end position="241"/>
    </location>
</feature>
<dbReference type="AlphaFoldDB" id="A0A6P1CLD4"/>
<gene>
    <name evidence="3" type="ORF">GV791_12680</name>
</gene>
<feature type="transmembrane region" description="Helical" evidence="2">
    <location>
        <begin position="7"/>
        <end position="26"/>
    </location>
</feature>
<sequence length="241" mass="25311">MRGHWGYLVAAVGAFITLVLMTRPWLVATGANGSVESTAFGRIDVSTKYLTVWSKSAPKTPQISGLWAFATAAVIVLTICLAVLYFRMRSEYFARLVAGSSVAVAVLVLFTMLYLDSKGAELKALTARKYDLGGQVGQFLSWVKGNGKFILPGASQGQYVATSRFTPSAVAAATIAVISALAAVTQWLLARGVEPGSLMAKVSALRARWAAAAELAGRQAGSDARPATGATSADRTTDADD</sequence>
<protein>
    <submittedName>
        <fullName evidence="3">Uncharacterized protein</fullName>
    </submittedName>
</protein>
<keyword evidence="2" id="KW-1133">Transmembrane helix</keyword>
<proteinExistence type="predicted"/>
<dbReference type="EMBL" id="JAAGVB010000016">
    <property type="protein sequence ID" value="NEW33411.1"/>
    <property type="molecule type" value="Genomic_DNA"/>
</dbReference>
<name>A0A6P1CLD4_9NOCA</name>
<reference evidence="3 4" key="1">
    <citation type="submission" date="2020-01" db="EMBL/GenBank/DDBJ databases">
        <title>Genetics and antimicrobial susceptibilities of Nocardia species isolated from the soil; a comparison with species isolated from humans.</title>
        <authorList>
            <person name="Carrasco G."/>
            <person name="Monzon S."/>
            <person name="Sansegundo M."/>
            <person name="Garcia E."/>
            <person name="Garrido N."/>
            <person name="Medina M.J."/>
            <person name="Villalon P."/>
            <person name="Ramirez-Arocha A.C."/>
            <person name="Jimenez P."/>
            <person name="Cuesta I."/>
            <person name="Valdezate S."/>
        </authorList>
    </citation>
    <scope>NUCLEOTIDE SEQUENCE [LARGE SCALE GENOMIC DNA]</scope>
    <source>
        <strain evidence="3 4">CNM20110626</strain>
    </source>
</reference>
<feature type="transmembrane region" description="Helical" evidence="2">
    <location>
        <begin position="66"/>
        <end position="86"/>
    </location>
</feature>
<evidence type="ECO:0000256" key="2">
    <source>
        <dbReference type="SAM" id="Phobius"/>
    </source>
</evidence>
<accession>A0A6P1CLD4</accession>
<evidence type="ECO:0000313" key="3">
    <source>
        <dbReference type="EMBL" id="NEW33411.1"/>
    </source>
</evidence>
<feature type="transmembrane region" description="Helical" evidence="2">
    <location>
        <begin position="169"/>
        <end position="189"/>
    </location>
</feature>
<dbReference type="RefSeq" id="WP_163844621.1">
    <property type="nucleotide sequence ID" value="NZ_JAAGVB010000016.1"/>
</dbReference>
<evidence type="ECO:0000313" key="4">
    <source>
        <dbReference type="Proteomes" id="UP000471166"/>
    </source>
</evidence>
<feature type="transmembrane region" description="Helical" evidence="2">
    <location>
        <begin position="93"/>
        <end position="115"/>
    </location>
</feature>
<keyword evidence="2" id="KW-0472">Membrane</keyword>
<comment type="caution">
    <text evidence="3">The sequence shown here is derived from an EMBL/GenBank/DDBJ whole genome shotgun (WGS) entry which is preliminary data.</text>
</comment>
<dbReference type="Proteomes" id="UP000471166">
    <property type="component" value="Unassembled WGS sequence"/>
</dbReference>
<organism evidence="3 4">
    <name type="scientific">Nocardia cyriacigeorgica</name>
    <dbReference type="NCBI Taxonomy" id="135487"/>
    <lineage>
        <taxon>Bacteria</taxon>
        <taxon>Bacillati</taxon>
        <taxon>Actinomycetota</taxon>
        <taxon>Actinomycetes</taxon>
        <taxon>Mycobacteriales</taxon>
        <taxon>Nocardiaceae</taxon>
        <taxon>Nocardia</taxon>
    </lineage>
</organism>
<keyword evidence="2" id="KW-0812">Transmembrane</keyword>
<evidence type="ECO:0000256" key="1">
    <source>
        <dbReference type="SAM" id="MobiDB-lite"/>
    </source>
</evidence>